<evidence type="ECO:0000256" key="3">
    <source>
        <dbReference type="ARBA" id="ARBA00022979"/>
    </source>
</evidence>
<feature type="domain" description="Choline/carnitine acyltransferase" evidence="8">
    <location>
        <begin position="27"/>
        <end position="205"/>
    </location>
</feature>
<dbReference type="GO" id="GO:0045202">
    <property type="term" value="C:synapse"/>
    <property type="evidence" value="ECO:0007669"/>
    <property type="project" value="GOC"/>
</dbReference>
<dbReference type="Gene3D" id="3.30.559.10">
    <property type="entry name" value="Chloramphenicol acetyltransferase-like domain"/>
    <property type="match status" value="2"/>
</dbReference>
<dbReference type="GO" id="GO:0007274">
    <property type="term" value="P:neuromuscular synaptic transmission"/>
    <property type="evidence" value="ECO:0007669"/>
    <property type="project" value="TreeGrafter"/>
</dbReference>
<dbReference type="Proteomes" id="UP000887574">
    <property type="component" value="Unplaced"/>
</dbReference>
<dbReference type="Pfam" id="PF00755">
    <property type="entry name" value="Carn_acyltransf"/>
    <property type="match status" value="2"/>
</dbReference>
<dbReference type="AlphaFoldDB" id="A0A915EH52"/>
<dbReference type="SUPFAM" id="SSF52777">
    <property type="entry name" value="CoA-dependent acyltransferases"/>
    <property type="match status" value="2"/>
</dbReference>
<evidence type="ECO:0000259" key="8">
    <source>
        <dbReference type="Pfam" id="PF00755"/>
    </source>
</evidence>
<keyword evidence="4" id="KW-0012">Acyltransferase</keyword>
<dbReference type="EC" id="2.3.1.6" evidence="5"/>
<dbReference type="InterPro" id="IPR023213">
    <property type="entry name" value="CAT-like_dom_sf"/>
</dbReference>
<dbReference type="GO" id="GO:0005737">
    <property type="term" value="C:cytoplasm"/>
    <property type="evidence" value="ECO:0007669"/>
    <property type="project" value="TreeGrafter"/>
</dbReference>
<name>A0A915EH52_9BILA</name>
<dbReference type="InterPro" id="IPR042231">
    <property type="entry name" value="Cho/carn_acyl_trans_2"/>
</dbReference>
<evidence type="ECO:0000313" key="9">
    <source>
        <dbReference type="Proteomes" id="UP000887574"/>
    </source>
</evidence>
<dbReference type="InterPro" id="IPR000542">
    <property type="entry name" value="Carn_acyl_trans"/>
</dbReference>
<evidence type="ECO:0000313" key="10">
    <source>
        <dbReference type="WBParaSite" id="jg5293"/>
    </source>
</evidence>
<dbReference type="GO" id="GO:0008292">
    <property type="term" value="P:acetylcholine biosynthetic process"/>
    <property type="evidence" value="ECO:0007669"/>
    <property type="project" value="TreeGrafter"/>
</dbReference>
<dbReference type="InterPro" id="IPR039551">
    <property type="entry name" value="Cho/carn_acyl_trans"/>
</dbReference>
<dbReference type="GO" id="GO:0043005">
    <property type="term" value="C:neuron projection"/>
    <property type="evidence" value="ECO:0007669"/>
    <property type="project" value="TreeGrafter"/>
</dbReference>
<dbReference type="Gene3D" id="3.30.559.70">
    <property type="entry name" value="Choline/Carnitine o-acyltransferase, domain 2"/>
    <property type="match status" value="1"/>
</dbReference>
<dbReference type="PANTHER" id="PTHR22589:SF14">
    <property type="entry name" value="CHOLINE O-ACETYLTRANSFERASE"/>
    <property type="match status" value="1"/>
</dbReference>
<evidence type="ECO:0000256" key="1">
    <source>
        <dbReference type="ARBA" id="ARBA00005232"/>
    </source>
</evidence>
<evidence type="ECO:0000256" key="6">
    <source>
        <dbReference type="ARBA" id="ARBA00040495"/>
    </source>
</evidence>
<proteinExistence type="inferred from homology"/>
<dbReference type="PANTHER" id="PTHR22589">
    <property type="entry name" value="CARNITINE O-ACYLTRANSFERASE"/>
    <property type="match status" value="1"/>
</dbReference>
<keyword evidence="3" id="KW-0530">Neurotransmitter biosynthesis</keyword>
<keyword evidence="9" id="KW-1185">Reference proteome</keyword>
<evidence type="ECO:0000256" key="5">
    <source>
        <dbReference type="ARBA" id="ARBA00039091"/>
    </source>
</evidence>
<organism evidence="9 10">
    <name type="scientific">Ditylenchus dipsaci</name>
    <dbReference type="NCBI Taxonomy" id="166011"/>
    <lineage>
        <taxon>Eukaryota</taxon>
        <taxon>Metazoa</taxon>
        <taxon>Ecdysozoa</taxon>
        <taxon>Nematoda</taxon>
        <taxon>Chromadorea</taxon>
        <taxon>Rhabditida</taxon>
        <taxon>Tylenchina</taxon>
        <taxon>Tylenchomorpha</taxon>
        <taxon>Sphaerularioidea</taxon>
        <taxon>Anguinidae</taxon>
        <taxon>Anguininae</taxon>
        <taxon>Ditylenchus</taxon>
    </lineage>
</organism>
<evidence type="ECO:0000256" key="4">
    <source>
        <dbReference type="ARBA" id="ARBA00023315"/>
    </source>
</evidence>
<accession>A0A915EH52</accession>
<keyword evidence="2" id="KW-0808">Transferase</keyword>
<dbReference type="WBParaSite" id="jg5293">
    <property type="protein sequence ID" value="jg5293"/>
    <property type="gene ID" value="jg5293"/>
</dbReference>
<evidence type="ECO:0000256" key="2">
    <source>
        <dbReference type="ARBA" id="ARBA00022679"/>
    </source>
</evidence>
<feature type="domain" description="Choline/carnitine acyltransferase" evidence="8">
    <location>
        <begin position="211"/>
        <end position="247"/>
    </location>
</feature>
<evidence type="ECO:0000256" key="7">
    <source>
        <dbReference type="PIRSR" id="PIRSR600542-1"/>
    </source>
</evidence>
<comment type="similarity">
    <text evidence="1">Belongs to the carnitine/choline acetyltransferase family.</text>
</comment>
<sequence>MTEAPVNIKRNTQSVPEWRSSKPLENAGLQILHGFGSYNNGLNRWYDATIQLIVTRTGFNGLCIEHSVAEGLKGRRKLTKLDEQSPPPKPLSWLISDKARDILSNQMANFDNLAKELQLKVLVFEEFGKNLIKISLAHYRLHGYLVSPTKVPLCASFGRQSRQYKSSHAETLLWVKSMLDPAVRRERRKELFAEAARKQAFITQELRRLLSCYGPVVEDGYGCAYNIQPDKIIFAPSAYKSNMRTDIADL</sequence>
<protein>
    <recommendedName>
        <fullName evidence="6">Choline O-acetyltransferase</fullName>
        <ecNumber evidence="5">2.3.1.6</ecNumber>
    </recommendedName>
</protein>
<dbReference type="GO" id="GO:0004102">
    <property type="term" value="F:choline O-acetyltransferase activity"/>
    <property type="evidence" value="ECO:0007669"/>
    <property type="project" value="UniProtKB-EC"/>
</dbReference>
<reference evidence="10" key="1">
    <citation type="submission" date="2022-11" db="UniProtKB">
        <authorList>
            <consortium name="WormBaseParasite"/>
        </authorList>
    </citation>
    <scope>IDENTIFICATION</scope>
</reference>
<feature type="active site" description="Proton acceptor" evidence="7">
    <location>
        <position position="66"/>
    </location>
</feature>